<dbReference type="SUPFAM" id="SSF53474">
    <property type="entry name" value="alpha/beta-Hydrolases"/>
    <property type="match status" value="1"/>
</dbReference>
<proteinExistence type="inferred from homology"/>
<keyword evidence="4" id="KW-0442">Lipid degradation</keyword>
<keyword evidence="6" id="KW-0325">Glycoprotein</keyword>
<evidence type="ECO:0000256" key="1">
    <source>
        <dbReference type="ARBA" id="ARBA00010701"/>
    </source>
</evidence>
<evidence type="ECO:0000256" key="2">
    <source>
        <dbReference type="ARBA" id="ARBA00022729"/>
    </source>
</evidence>
<dbReference type="FunFam" id="3.40.50.1820:FF:000057">
    <property type="entry name" value="Lipase"/>
    <property type="match status" value="1"/>
</dbReference>
<dbReference type="EMBL" id="CP012526">
    <property type="protein sequence ID" value="ALC46167.1"/>
    <property type="molecule type" value="Genomic_DNA"/>
</dbReference>
<keyword evidence="3" id="KW-0378">Hydrolase</keyword>
<dbReference type="AlphaFoldDB" id="A0A0M4ETH1"/>
<feature type="compositionally biased region" description="Basic residues" evidence="8">
    <location>
        <begin position="328"/>
        <end position="338"/>
    </location>
</feature>
<dbReference type="InterPro" id="IPR025483">
    <property type="entry name" value="Lipase_euk"/>
</dbReference>
<evidence type="ECO:0000256" key="4">
    <source>
        <dbReference type="ARBA" id="ARBA00022963"/>
    </source>
</evidence>
<feature type="active site" description="Charge relay system" evidence="7">
    <location>
        <position position="300"/>
    </location>
</feature>
<evidence type="ECO:0000256" key="6">
    <source>
        <dbReference type="ARBA" id="ARBA00023180"/>
    </source>
</evidence>
<protein>
    <submittedName>
        <fullName evidence="10">CG11598</fullName>
    </submittedName>
</protein>
<feature type="domain" description="AB hydrolase-1" evidence="9">
    <location>
        <begin position="14"/>
        <end position="138"/>
    </location>
</feature>
<accession>A0A0M4ETH1</accession>
<reference evidence="10 11" key="1">
    <citation type="submission" date="2015-08" db="EMBL/GenBank/DDBJ databases">
        <title>Ancestral chromatin configuration constrains chromatin evolution on differentiating sex chromosomes in Drosophila.</title>
        <authorList>
            <person name="Zhou Q."/>
            <person name="Bachtrog D."/>
        </authorList>
    </citation>
    <scope>NUCLEOTIDE SEQUENCE [LARGE SCALE GENOMIC DNA]</scope>
    <source>
        <tissue evidence="10">Whole larvae</tissue>
    </source>
</reference>
<feature type="active site" description="Nucleophile" evidence="7">
    <location>
        <position position="108"/>
    </location>
</feature>
<evidence type="ECO:0000256" key="5">
    <source>
        <dbReference type="ARBA" id="ARBA00023098"/>
    </source>
</evidence>
<sequence length="348" mass="39812">MFRIPPREPKENAPIVFMQHGMTATSDIYLLNGPNNGLAYMLADVGYDVWLGNARGTRYGRRHTKLSPKMKEFWQFSWHEIGTIDVPESIDHVLKLTGQDAVHYVGHSQGGSTYLVMISMKPEYNQKMKTVSLLAPAVYMKGLKLPKVLTTYLTARGDAEFMPSRTLLKTIEPLLCDVNNKVCSKLYFLTGRDSDATNRTILPLLLATHPGGASTRQPLHYWQLSKSDNFAQFDFGEAENQKRYGQEKPPEYKLSNINKKAWISIFYGKNDERVSKSSIMRLQKQLHRPIMNEMPKGWNHLDFVIANDVKEHVNIPIIQKANGYENRHKGRKNKKKKKEVANNTETES</sequence>
<dbReference type="Proteomes" id="UP000494163">
    <property type="component" value="Chromosome 3R"/>
</dbReference>
<dbReference type="PANTHER" id="PTHR11005">
    <property type="entry name" value="LYSOSOMAL ACID LIPASE-RELATED"/>
    <property type="match status" value="1"/>
</dbReference>
<dbReference type="GO" id="GO:0016042">
    <property type="term" value="P:lipid catabolic process"/>
    <property type="evidence" value="ECO:0007669"/>
    <property type="project" value="UniProtKB-KW"/>
</dbReference>
<keyword evidence="5" id="KW-0443">Lipid metabolism</keyword>
<evidence type="ECO:0000313" key="11">
    <source>
        <dbReference type="Proteomes" id="UP000494163"/>
    </source>
</evidence>
<dbReference type="Pfam" id="PF00561">
    <property type="entry name" value="Abhydrolase_1"/>
    <property type="match status" value="1"/>
</dbReference>
<comment type="similarity">
    <text evidence="1">Belongs to the AB hydrolase superfamily. Lipase family.</text>
</comment>
<feature type="active site" description="Charge relay system" evidence="7">
    <location>
        <position position="271"/>
    </location>
</feature>
<dbReference type="Gene3D" id="3.40.50.1820">
    <property type="entry name" value="alpha/beta hydrolase"/>
    <property type="match status" value="1"/>
</dbReference>
<dbReference type="OrthoDB" id="9974421at2759"/>
<evidence type="ECO:0000256" key="8">
    <source>
        <dbReference type="SAM" id="MobiDB-lite"/>
    </source>
</evidence>
<dbReference type="PIRSF" id="PIRSF000862">
    <property type="entry name" value="Steryl_ester_lip"/>
    <property type="match status" value="1"/>
</dbReference>
<evidence type="ECO:0000256" key="3">
    <source>
        <dbReference type="ARBA" id="ARBA00022801"/>
    </source>
</evidence>
<dbReference type="OMA" id="SSHNCKE"/>
<evidence type="ECO:0000256" key="7">
    <source>
        <dbReference type="PIRSR" id="PIRSR000862-1"/>
    </source>
</evidence>
<dbReference type="InterPro" id="IPR000073">
    <property type="entry name" value="AB_hydrolase_1"/>
</dbReference>
<evidence type="ECO:0000259" key="9">
    <source>
        <dbReference type="Pfam" id="PF00561"/>
    </source>
</evidence>
<keyword evidence="11" id="KW-1185">Reference proteome</keyword>
<dbReference type="SMR" id="A0A0M4ETH1"/>
<dbReference type="GO" id="GO:0016788">
    <property type="term" value="F:hydrolase activity, acting on ester bonds"/>
    <property type="evidence" value="ECO:0007669"/>
    <property type="project" value="InterPro"/>
</dbReference>
<feature type="region of interest" description="Disordered" evidence="8">
    <location>
        <begin position="324"/>
        <end position="348"/>
    </location>
</feature>
<name>A0A0M4ETH1_DROBS</name>
<keyword evidence="2" id="KW-0732">Signal</keyword>
<evidence type="ECO:0000313" key="10">
    <source>
        <dbReference type="EMBL" id="ALC46167.1"/>
    </source>
</evidence>
<organism evidence="10 11">
    <name type="scientific">Drosophila busckii</name>
    <name type="common">Fruit fly</name>
    <dbReference type="NCBI Taxonomy" id="30019"/>
    <lineage>
        <taxon>Eukaryota</taxon>
        <taxon>Metazoa</taxon>
        <taxon>Ecdysozoa</taxon>
        <taxon>Arthropoda</taxon>
        <taxon>Hexapoda</taxon>
        <taxon>Insecta</taxon>
        <taxon>Pterygota</taxon>
        <taxon>Neoptera</taxon>
        <taxon>Endopterygota</taxon>
        <taxon>Diptera</taxon>
        <taxon>Brachycera</taxon>
        <taxon>Muscomorpha</taxon>
        <taxon>Ephydroidea</taxon>
        <taxon>Drosophilidae</taxon>
        <taxon>Drosophila</taxon>
    </lineage>
</organism>
<dbReference type="InterPro" id="IPR029058">
    <property type="entry name" value="AB_hydrolase_fold"/>
</dbReference>
<gene>
    <name evidence="10" type="ORF">Dbus_chr3Rg917</name>
</gene>
<dbReference type="STRING" id="30019.A0A0M4ETH1"/>